<keyword evidence="4" id="KW-1185">Reference proteome</keyword>
<gene>
    <name evidence="3" type="ORF">ElyMa_007034400</name>
</gene>
<protein>
    <submittedName>
        <fullName evidence="3">Uncharacterized protein</fullName>
    </submittedName>
</protein>
<dbReference type="AlphaFoldDB" id="A0AAV4JW29"/>
<reference evidence="3 4" key="1">
    <citation type="journal article" date="2021" name="Elife">
        <title>Chloroplast acquisition without the gene transfer in kleptoplastic sea slugs, Plakobranchus ocellatus.</title>
        <authorList>
            <person name="Maeda T."/>
            <person name="Takahashi S."/>
            <person name="Yoshida T."/>
            <person name="Shimamura S."/>
            <person name="Takaki Y."/>
            <person name="Nagai Y."/>
            <person name="Toyoda A."/>
            <person name="Suzuki Y."/>
            <person name="Arimoto A."/>
            <person name="Ishii H."/>
            <person name="Satoh N."/>
            <person name="Nishiyama T."/>
            <person name="Hasebe M."/>
            <person name="Maruyama T."/>
            <person name="Minagawa J."/>
            <person name="Obokata J."/>
            <person name="Shigenobu S."/>
        </authorList>
    </citation>
    <scope>NUCLEOTIDE SEQUENCE [LARGE SCALE GENOMIC DNA]</scope>
</reference>
<dbReference type="Proteomes" id="UP000762676">
    <property type="component" value="Unassembled WGS sequence"/>
</dbReference>
<proteinExistence type="predicted"/>
<dbReference type="EMBL" id="BMAT01014052">
    <property type="protein sequence ID" value="GFS25732.1"/>
    <property type="molecule type" value="Genomic_DNA"/>
</dbReference>
<feature type="region of interest" description="Disordered" evidence="1">
    <location>
        <begin position="130"/>
        <end position="192"/>
    </location>
</feature>
<sequence length="237" mass="26679">MNDELWEMLPSFARTRDLNSQKTVSMVMTMITILARMMDLLYSDKTSSPTTPDLRSLVADQLRLGSAVFADLNQRRREAFKPHLKDEYKKLCKQSEHATNIYLFGDSLGETIKSMGDTMKLTHVHTQFLLTRPTPHQRAAPSKEPQKRIRSDVSPPSRPSVLQRGGRQWRGYPPNPLPRKGGNRSHHKGLSLTRPTAVTSAVCVLLVVVPMLRLVNLLIPANEIAISLKGAMRKLCT</sequence>
<keyword evidence="2" id="KW-1133">Transmembrane helix</keyword>
<dbReference type="PANTHER" id="PTHR34239">
    <property type="entry name" value="APPLE DOMAIN-CONTAINING PROTEIN"/>
    <property type="match status" value="1"/>
</dbReference>
<name>A0AAV4JW29_9GAST</name>
<evidence type="ECO:0000256" key="1">
    <source>
        <dbReference type="SAM" id="MobiDB-lite"/>
    </source>
</evidence>
<evidence type="ECO:0000256" key="2">
    <source>
        <dbReference type="SAM" id="Phobius"/>
    </source>
</evidence>
<organism evidence="3 4">
    <name type="scientific">Elysia marginata</name>
    <dbReference type="NCBI Taxonomy" id="1093978"/>
    <lineage>
        <taxon>Eukaryota</taxon>
        <taxon>Metazoa</taxon>
        <taxon>Spiralia</taxon>
        <taxon>Lophotrochozoa</taxon>
        <taxon>Mollusca</taxon>
        <taxon>Gastropoda</taxon>
        <taxon>Heterobranchia</taxon>
        <taxon>Euthyneura</taxon>
        <taxon>Panpulmonata</taxon>
        <taxon>Sacoglossa</taxon>
        <taxon>Placobranchoidea</taxon>
        <taxon>Plakobranchidae</taxon>
        <taxon>Elysia</taxon>
    </lineage>
</organism>
<dbReference type="PANTHER" id="PTHR34239:SF2">
    <property type="entry name" value="TRANSPOSABLE ELEMENT P TRANSPOSASE_THAP9 CONSERVED DOMAIN-CONTAINING PROTEIN"/>
    <property type="match status" value="1"/>
</dbReference>
<evidence type="ECO:0000313" key="3">
    <source>
        <dbReference type="EMBL" id="GFS25732.1"/>
    </source>
</evidence>
<feature type="compositionally biased region" description="Low complexity" evidence="1">
    <location>
        <begin position="152"/>
        <end position="161"/>
    </location>
</feature>
<evidence type="ECO:0000313" key="4">
    <source>
        <dbReference type="Proteomes" id="UP000762676"/>
    </source>
</evidence>
<comment type="caution">
    <text evidence="3">The sequence shown here is derived from an EMBL/GenBank/DDBJ whole genome shotgun (WGS) entry which is preliminary data.</text>
</comment>
<accession>A0AAV4JW29</accession>
<keyword evidence="2" id="KW-0472">Membrane</keyword>
<feature type="transmembrane region" description="Helical" evidence="2">
    <location>
        <begin position="197"/>
        <end position="219"/>
    </location>
</feature>
<keyword evidence="2" id="KW-0812">Transmembrane</keyword>